<feature type="signal peptide" evidence="1">
    <location>
        <begin position="1"/>
        <end position="20"/>
    </location>
</feature>
<dbReference type="EMBL" id="JAQQWE010000001">
    <property type="protein sequence ID" value="KAK7965906.1"/>
    <property type="molecule type" value="Genomic_DNA"/>
</dbReference>
<keyword evidence="3" id="KW-1185">Reference proteome</keyword>
<dbReference type="RefSeq" id="XP_066705298.1">
    <property type="nucleotide sequence ID" value="XM_066836405.1"/>
</dbReference>
<feature type="chain" id="PRO_5045084109" evidence="1">
    <location>
        <begin position="21"/>
        <end position="301"/>
    </location>
</feature>
<name>A0ABR1QTA6_9PEZI</name>
<dbReference type="GeneID" id="92069467"/>
<reference evidence="2 3" key="1">
    <citation type="submission" date="2023-01" db="EMBL/GenBank/DDBJ databases">
        <title>Analysis of 21 Apiospora genomes using comparative genomics revels a genus with tremendous synthesis potential of carbohydrate active enzymes and secondary metabolites.</title>
        <authorList>
            <person name="Sorensen T."/>
        </authorList>
    </citation>
    <scope>NUCLEOTIDE SEQUENCE [LARGE SCALE GENOMIC DNA]</scope>
    <source>
        <strain evidence="2 3">CBS 24483</strain>
    </source>
</reference>
<evidence type="ECO:0000256" key="1">
    <source>
        <dbReference type="SAM" id="SignalP"/>
    </source>
</evidence>
<proteinExistence type="predicted"/>
<comment type="caution">
    <text evidence="2">The sequence shown here is derived from an EMBL/GenBank/DDBJ whole genome shotgun (WGS) entry which is preliminary data.</text>
</comment>
<dbReference type="Proteomes" id="UP001391051">
    <property type="component" value="Unassembled WGS sequence"/>
</dbReference>
<sequence>MKSSTIVTAASACLLQTAAATSAPKGCCRTNQCLQAIGSPLNNGVADCSTNLVVTVTVAPSSAVTVTETATQTGVDTALFTEIVTETAATETLLFTTDATTAPSTITEVSTATSTTVAHATATPSAVVVPQNCRPVGPWFRGQSYSLSTQSEGPKYMYTVDTSSDSSSVSWAQFSTIQSGPEYQSQQWVLDAHGQLQQFNPTAGASEVQVAYVDGALAQGPADTVPVAMMKLNSAQFLTFIGAIARVQGCVSPDTNALTLRDMIGARSNILQCGTAMVLSRGDGSDFYPGGCTLVTMEAHS</sequence>
<keyword evidence="1" id="KW-0732">Signal</keyword>
<protein>
    <submittedName>
        <fullName evidence="2">Uncharacterized protein</fullName>
    </submittedName>
</protein>
<gene>
    <name evidence="2" type="ORF">PG986_000183</name>
</gene>
<accession>A0ABR1QTA6</accession>
<evidence type="ECO:0000313" key="3">
    <source>
        <dbReference type="Proteomes" id="UP001391051"/>
    </source>
</evidence>
<evidence type="ECO:0000313" key="2">
    <source>
        <dbReference type="EMBL" id="KAK7965906.1"/>
    </source>
</evidence>
<organism evidence="2 3">
    <name type="scientific">Apiospora aurea</name>
    <dbReference type="NCBI Taxonomy" id="335848"/>
    <lineage>
        <taxon>Eukaryota</taxon>
        <taxon>Fungi</taxon>
        <taxon>Dikarya</taxon>
        <taxon>Ascomycota</taxon>
        <taxon>Pezizomycotina</taxon>
        <taxon>Sordariomycetes</taxon>
        <taxon>Xylariomycetidae</taxon>
        <taxon>Amphisphaeriales</taxon>
        <taxon>Apiosporaceae</taxon>
        <taxon>Apiospora</taxon>
    </lineage>
</organism>